<keyword evidence="6" id="KW-1185">Reference proteome</keyword>
<evidence type="ECO:0000256" key="4">
    <source>
        <dbReference type="SAM" id="SignalP"/>
    </source>
</evidence>
<organism evidence="5 6">
    <name type="scientific">Runella rosea</name>
    <dbReference type="NCBI Taxonomy" id="2259595"/>
    <lineage>
        <taxon>Bacteria</taxon>
        <taxon>Pseudomonadati</taxon>
        <taxon>Bacteroidota</taxon>
        <taxon>Cytophagia</taxon>
        <taxon>Cytophagales</taxon>
        <taxon>Spirosomataceae</taxon>
        <taxon>Runella</taxon>
    </lineage>
</organism>
<evidence type="ECO:0000313" key="5">
    <source>
        <dbReference type="EMBL" id="AXE21220.1"/>
    </source>
</evidence>
<feature type="binding site" evidence="3">
    <location>
        <position position="67"/>
    </location>
    <ligand>
        <name>a divalent metal cation</name>
        <dbReference type="ChEBI" id="CHEBI:60240"/>
    </ligand>
</feature>
<feature type="signal peptide" evidence="4">
    <location>
        <begin position="1"/>
        <end position="19"/>
    </location>
</feature>
<dbReference type="AlphaFoldDB" id="A0A344TRE9"/>
<dbReference type="Proteomes" id="UP000251993">
    <property type="component" value="Chromosome"/>
</dbReference>
<keyword evidence="2 3" id="KW-0479">Metal-binding</keyword>
<dbReference type="Gene3D" id="1.20.120.450">
    <property type="entry name" value="dinb family like domain"/>
    <property type="match status" value="1"/>
</dbReference>
<feature type="binding site" evidence="3">
    <location>
        <position position="151"/>
    </location>
    <ligand>
        <name>a divalent metal cation</name>
        <dbReference type="ChEBI" id="CHEBI:60240"/>
    </ligand>
</feature>
<proteinExistence type="inferred from homology"/>
<evidence type="ECO:0000256" key="2">
    <source>
        <dbReference type="ARBA" id="ARBA00022723"/>
    </source>
</evidence>
<feature type="binding site" evidence="3">
    <location>
        <position position="147"/>
    </location>
    <ligand>
        <name>a divalent metal cation</name>
        <dbReference type="ChEBI" id="CHEBI:60240"/>
    </ligand>
</feature>
<evidence type="ECO:0000313" key="6">
    <source>
        <dbReference type="Proteomes" id="UP000251993"/>
    </source>
</evidence>
<dbReference type="Pfam" id="PF05163">
    <property type="entry name" value="DinB"/>
    <property type="match status" value="1"/>
</dbReference>
<feature type="chain" id="PRO_5016583697" evidence="4">
    <location>
        <begin position="20"/>
        <end position="172"/>
    </location>
</feature>
<dbReference type="SUPFAM" id="SSF109854">
    <property type="entry name" value="DinB/YfiT-like putative metalloenzymes"/>
    <property type="match status" value="1"/>
</dbReference>
<dbReference type="RefSeq" id="WP_114069981.1">
    <property type="nucleotide sequence ID" value="NZ_CP030850.1"/>
</dbReference>
<evidence type="ECO:0000256" key="1">
    <source>
        <dbReference type="ARBA" id="ARBA00008635"/>
    </source>
</evidence>
<sequence>MKKSLIILLMLTFIGQAINAQNAKSRLLADWERGKKFMTEYLAAMPEDGYSFKPTPEIRSYSQQMMHVADANFAFASSASGKASPYQGSAEKSADHSKATVTKTVMQSIDFTIEAIKAMSEEDLAKKVKVFGQELTADSALTKSFEHMCHHRGQTTIYLRLKGIKPPAEGLF</sequence>
<dbReference type="GO" id="GO:0046872">
    <property type="term" value="F:metal ion binding"/>
    <property type="evidence" value="ECO:0007669"/>
    <property type="project" value="UniProtKB-KW"/>
</dbReference>
<evidence type="ECO:0000256" key="3">
    <source>
        <dbReference type="PIRSR" id="PIRSR607837-1"/>
    </source>
</evidence>
<name>A0A344TRE9_9BACT</name>
<dbReference type="EMBL" id="CP030850">
    <property type="protein sequence ID" value="AXE21220.1"/>
    <property type="molecule type" value="Genomic_DNA"/>
</dbReference>
<dbReference type="OrthoDB" id="119432at2"/>
<comment type="similarity">
    <text evidence="1">Belongs to the DinB family.</text>
</comment>
<dbReference type="InterPro" id="IPR007837">
    <property type="entry name" value="DinB"/>
</dbReference>
<reference evidence="5 6" key="1">
    <citation type="submission" date="2018-07" db="EMBL/GenBank/DDBJ databases">
        <title>Genome sequencing of Runella.</title>
        <authorList>
            <person name="Baek M.-G."/>
            <person name="Yi H."/>
        </authorList>
    </citation>
    <scope>NUCLEOTIDE SEQUENCE [LARGE SCALE GENOMIC DNA]</scope>
    <source>
        <strain evidence="5 6">HYN0085</strain>
    </source>
</reference>
<gene>
    <name evidence="5" type="ORF">DR864_27505</name>
</gene>
<protein>
    <submittedName>
        <fullName evidence="5">Damage-inducible protein DinB</fullName>
    </submittedName>
</protein>
<keyword evidence="4" id="KW-0732">Signal</keyword>
<dbReference type="InterPro" id="IPR034660">
    <property type="entry name" value="DinB/YfiT-like"/>
</dbReference>
<dbReference type="KEGG" id="run:DR864_27505"/>
<accession>A0A344TRE9</accession>